<name>A0ABS8IJK7_9NOSO</name>
<dbReference type="EMBL" id="JAIVFQ010000127">
    <property type="protein sequence ID" value="MCC5604442.1"/>
    <property type="molecule type" value="Genomic_DNA"/>
</dbReference>
<gene>
    <name evidence="1" type="ORF">LC586_36115</name>
</gene>
<keyword evidence="2" id="KW-1185">Reference proteome</keyword>
<organism evidence="1 2">
    <name type="scientific">Nostoc favosum CHAB5714</name>
    <dbReference type="NCBI Taxonomy" id="2780399"/>
    <lineage>
        <taxon>Bacteria</taxon>
        <taxon>Bacillati</taxon>
        <taxon>Cyanobacteriota</taxon>
        <taxon>Cyanophyceae</taxon>
        <taxon>Nostocales</taxon>
        <taxon>Nostocaceae</taxon>
        <taxon>Nostoc</taxon>
        <taxon>Nostoc favosum</taxon>
    </lineage>
</organism>
<dbReference type="RefSeq" id="WP_229490322.1">
    <property type="nucleotide sequence ID" value="NZ_JAIVFQ010000127.1"/>
</dbReference>
<evidence type="ECO:0000313" key="1">
    <source>
        <dbReference type="EMBL" id="MCC5604442.1"/>
    </source>
</evidence>
<reference evidence="1 2" key="1">
    <citation type="journal article" date="2021" name="Microorganisms">
        <title>Genome Evolution of Filamentous Cyanobacterium Nostoc Species: From Facultative Symbiosis to Free Living.</title>
        <authorList>
            <person name="Huo D."/>
            <person name="Li H."/>
            <person name="Cai F."/>
            <person name="Guo X."/>
            <person name="Qiao Z."/>
            <person name="Wang W."/>
            <person name="Yu G."/>
            <person name="Li R."/>
        </authorList>
    </citation>
    <scope>NUCLEOTIDE SEQUENCE [LARGE SCALE GENOMIC DNA]</scope>
    <source>
        <strain evidence="1 2">CHAB 5714</strain>
    </source>
</reference>
<evidence type="ECO:0000313" key="2">
    <source>
        <dbReference type="Proteomes" id="UP001199525"/>
    </source>
</evidence>
<dbReference type="Proteomes" id="UP001199525">
    <property type="component" value="Unassembled WGS sequence"/>
</dbReference>
<proteinExistence type="predicted"/>
<accession>A0ABS8IJK7</accession>
<protein>
    <submittedName>
        <fullName evidence="1">Uncharacterized protein</fullName>
    </submittedName>
</protein>
<comment type="caution">
    <text evidence="1">The sequence shown here is derived from an EMBL/GenBank/DDBJ whole genome shotgun (WGS) entry which is preliminary data.</text>
</comment>
<sequence length="56" mass="6455">MAFKERLEETIAPFIGDNNEKKYLADKITPQEANDKWLAREISTTEYLAAIPEVEL</sequence>